<protein>
    <submittedName>
        <fullName evidence="2">Leucine-rich repeat domain-containing protein</fullName>
    </submittedName>
</protein>
<name>A0ABV9MAZ2_9BACL</name>
<proteinExistence type="predicted"/>
<dbReference type="Proteomes" id="UP001595932">
    <property type="component" value="Unassembled WGS sequence"/>
</dbReference>
<dbReference type="InterPro" id="IPR032675">
    <property type="entry name" value="LRR_dom_sf"/>
</dbReference>
<accession>A0ABV9MAZ2</accession>
<dbReference type="Gene3D" id="3.80.10.10">
    <property type="entry name" value="Ribonuclease Inhibitor"/>
    <property type="match status" value="1"/>
</dbReference>
<evidence type="ECO:0000313" key="2">
    <source>
        <dbReference type="EMBL" id="MFC4712997.1"/>
    </source>
</evidence>
<dbReference type="EMBL" id="JBHSGL010000005">
    <property type="protein sequence ID" value="MFC4712997.1"/>
    <property type="molecule type" value="Genomic_DNA"/>
</dbReference>
<dbReference type="RefSeq" id="WP_377278555.1">
    <property type="nucleotide sequence ID" value="NZ_JBHSGL010000005.1"/>
</dbReference>
<evidence type="ECO:0000256" key="1">
    <source>
        <dbReference type="SAM" id="Coils"/>
    </source>
</evidence>
<evidence type="ECO:0000313" key="3">
    <source>
        <dbReference type="Proteomes" id="UP001595932"/>
    </source>
</evidence>
<gene>
    <name evidence="2" type="ORF">ACFO5U_09010</name>
</gene>
<reference evidence="3" key="1">
    <citation type="journal article" date="2019" name="Int. J. Syst. Evol. Microbiol.">
        <title>The Global Catalogue of Microorganisms (GCM) 10K type strain sequencing project: providing services to taxonomists for standard genome sequencing and annotation.</title>
        <authorList>
            <consortium name="The Broad Institute Genomics Platform"/>
            <consortium name="The Broad Institute Genome Sequencing Center for Infectious Disease"/>
            <person name="Wu L."/>
            <person name="Ma J."/>
        </authorList>
    </citation>
    <scope>NUCLEOTIDE SEQUENCE [LARGE SCALE GENOMIC DNA]</scope>
    <source>
        <strain evidence="3">CGMCC 1.12151</strain>
    </source>
</reference>
<organism evidence="2 3">
    <name type="scientific">Planococcus dechangensis</name>
    <dbReference type="NCBI Taxonomy" id="1176255"/>
    <lineage>
        <taxon>Bacteria</taxon>
        <taxon>Bacillati</taxon>
        <taxon>Bacillota</taxon>
        <taxon>Bacilli</taxon>
        <taxon>Bacillales</taxon>
        <taxon>Caryophanaceae</taxon>
        <taxon>Planococcus</taxon>
    </lineage>
</organism>
<keyword evidence="1" id="KW-0175">Coiled coil</keyword>
<sequence>MKYLDKDPQYLFRIDARPAEIEDLNDIDQDSEEIWIYGKTKGIELLASFSNLKKLWIYSVNQQEFDQILSQVNPEMLYIYNMRVENLSLLSNLTNLQTLSLEWNTKALSLWNISKNTRLNALSIEGFSKIRDIEPLMQAKKVEYLNLQGDHNNKLRIKTLEPLKHLDKLRYLGLSFIRVEDESLKPISNLKGLKVLAISNQFPTEEYAKLSVDLPETKCSKFFAYERLYQAISGMNIMVVGKRKPYLNLQKDAEKVKKYENQFKEMQEAYKKANKV</sequence>
<comment type="caution">
    <text evidence="2">The sequence shown here is derived from an EMBL/GenBank/DDBJ whole genome shotgun (WGS) entry which is preliminary data.</text>
</comment>
<keyword evidence="3" id="KW-1185">Reference proteome</keyword>
<dbReference type="SUPFAM" id="SSF52058">
    <property type="entry name" value="L domain-like"/>
    <property type="match status" value="1"/>
</dbReference>
<feature type="coiled-coil region" evidence="1">
    <location>
        <begin position="249"/>
        <end position="276"/>
    </location>
</feature>